<dbReference type="AlphaFoldDB" id="A0A0F7P846"/>
<organism evidence="2 5">
    <name type="scientific">Halanaeroarchaeum sulfurireducens</name>
    <dbReference type="NCBI Taxonomy" id="1604004"/>
    <lineage>
        <taxon>Archaea</taxon>
        <taxon>Methanobacteriati</taxon>
        <taxon>Methanobacteriota</taxon>
        <taxon>Stenosarchaea group</taxon>
        <taxon>Halobacteria</taxon>
        <taxon>Halobacteriales</taxon>
        <taxon>Halobacteriaceae</taxon>
        <taxon>Halanaeroarchaeum</taxon>
    </lineage>
</organism>
<dbReference type="Proteomes" id="UP000069906">
    <property type="component" value="Chromosome"/>
</dbReference>
<dbReference type="PATRIC" id="fig|1604004.4.peg.411"/>
<evidence type="ECO:0000313" key="3">
    <source>
        <dbReference type="EMBL" id="ALG81299.1"/>
    </source>
</evidence>
<dbReference type="EMBL" id="CP011564">
    <property type="protein sequence ID" value="ALG81299.1"/>
    <property type="molecule type" value="Genomic_DNA"/>
</dbReference>
<feature type="transmembrane region" description="Helical" evidence="1">
    <location>
        <begin position="76"/>
        <end position="98"/>
    </location>
</feature>
<reference evidence="4" key="2">
    <citation type="submission" date="2015-05" db="EMBL/GenBank/DDBJ databases">
        <title>Complete genome sequence of Halanaeroarchaeum sulfurireducens type strain M27-SA2, a sulfate-reducer haloarchaeon from marine anoxic lake Medee.</title>
        <authorList>
            <person name="Messina E."/>
            <person name="Kublanov I.V."/>
            <person name="Toshchakov S."/>
            <person name="Arcadi E."/>
            <person name="La Spada G."/>
            <person name="La Cono V."/>
            <person name="Yakimov M.M."/>
        </authorList>
    </citation>
    <scope>NUCLEOTIDE SEQUENCE [LARGE SCALE GENOMIC DNA]</scope>
    <source>
        <strain evidence="4">M27-SA2</strain>
    </source>
</reference>
<dbReference type="Proteomes" id="UP000060390">
    <property type="component" value="Chromosome"/>
</dbReference>
<name>A0A0F7P846_9EURY</name>
<sequence length="99" mass="10125">MATETESGLTGHTRSVVVTTIVSLGGVGAGVAAATVAAGPTDTLGLIAVLAAAAIELVVMRLLGVDIGEFGAKDHLYIFFMTFALWFVTWGVLLMSGVQ</sequence>
<dbReference type="GeneID" id="26009757"/>
<gene>
    <name evidence="3" type="ORF">HLASA_0390</name>
    <name evidence="2" type="ORF">HLASF_0391</name>
</gene>
<dbReference type="OrthoDB" id="50040at2157"/>
<reference evidence="3 4" key="3">
    <citation type="journal article" date="2016" name="Stand. Genomic Sci.">
        <title>Complete genome sequence of 'Halanaeroarchaeum sulfurireducens' M27-SA2, a sulfur-reducing and acetate-oxidizing haloarchaeon from the deep-sea hypersaline anoxic lake Medee.</title>
        <authorList>
            <person name="Messina E."/>
            <person name="Sorokin D.Y."/>
            <person name="Kublanov I.V."/>
            <person name="Toshchakov S."/>
            <person name="Lopatina A."/>
            <person name="Arcadi E."/>
            <person name="Smedile F."/>
            <person name="La Spada G."/>
            <person name="La Cono V."/>
            <person name="Yakimov M.M."/>
        </authorList>
    </citation>
    <scope>NUCLEOTIDE SEQUENCE [LARGE SCALE GENOMIC DNA]</scope>
    <source>
        <strain evidence="3 4">M27-SA2</strain>
    </source>
</reference>
<evidence type="ECO:0000313" key="4">
    <source>
        <dbReference type="Proteomes" id="UP000060390"/>
    </source>
</evidence>
<evidence type="ECO:0000313" key="5">
    <source>
        <dbReference type="Proteomes" id="UP000069906"/>
    </source>
</evidence>
<keyword evidence="1" id="KW-0472">Membrane</keyword>
<evidence type="ECO:0000256" key="1">
    <source>
        <dbReference type="SAM" id="Phobius"/>
    </source>
</evidence>
<protein>
    <submittedName>
        <fullName evidence="2">Uncharacterized protein</fullName>
    </submittedName>
</protein>
<keyword evidence="1" id="KW-0812">Transmembrane</keyword>
<dbReference type="Pfam" id="PF19094">
    <property type="entry name" value="EMC6_arch"/>
    <property type="match status" value="1"/>
</dbReference>
<evidence type="ECO:0000313" key="2">
    <source>
        <dbReference type="EMBL" id="AKH96897.1"/>
    </source>
</evidence>
<proteinExistence type="predicted"/>
<dbReference type="HOGENOM" id="CLU_144574_1_0_2"/>
<feature type="transmembrane region" description="Helical" evidence="1">
    <location>
        <begin position="16"/>
        <end position="38"/>
    </location>
</feature>
<dbReference type="EMBL" id="CP008874">
    <property type="protein sequence ID" value="AKH96897.1"/>
    <property type="molecule type" value="Genomic_DNA"/>
</dbReference>
<dbReference type="STRING" id="1604004.HLASA_0390"/>
<dbReference type="KEGG" id="hsu:HLASF_0391"/>
<accession>A0A0F7P846</accession>
<dbReference type="InterPro" id="IPR043941">
    <property type="entry name" value="EMC6-arch"/>
</dbReference>
<dbReference type="RefSeq" id="WP_050047718.1">
    <property type="nucleotide sequence ID" value="NZ_CP008874.1"/>
</dbReference>
<reference evidence="2 5" key="1">
    <citation type="journal article" date="2015" name="ISME J.">
        <title>Elemental sulfur and acetate can support life of a novel strictly anaerobic haloarchaeon.</title>
        <authorList>
            <person name="Sorokin D.Y."/>
            <person name="Kublanov I.V."/>
            <person name="Gavrilov S.N."/>
            <person name="Rojo D."/>
            <person name="Roman P."/>
            <person name="Golyshin P.N."/>
            <person name="Slepak V.Z."/>
            <person name="Smedile F."/>
            <person name="Ferrer M."/>
            <person name="Messina E."/>
            <person name="La Cono V."/>
            <person name="Yakimov M.M."/>
        </authorList>
    </citation>
    <scope>NUCLEOTIDE SEQUENCE [LARGE SCALE GENOMIC DNA]</scope>
    <source>
        <strain evidence="2 5">HSR2</strain>
    </source>
</reference>
<keyword evidence="1" id="KW-1133">Transmembrane helix</keyword>
<dbReference type="KEGG" id="hsf:HLASA_0390"/>
<keyword evidence="5" id="KW-1185">Reference proteome</keyword>
<feature type="transmembrane region" description="Helical" evidence="1">
    <location>
        <begin position="44"/>
        <end position="64"/>
    </location>
</feature>